<comment type="caution">
    <text evidence="2">The sequence shown here is derived from an EMBL/GenBank/DDBJ whole genome shotgun (WGS) entry which is preliminary data.</text>
</comment>
<name>A0A8T2QM64_CERRI</name>
<reference evidence="2" key="1">
    <citation type="submission" date="2021-08" db="EMBL/GenBank/DDBJ databases">
        <title>WGS assembly of Ceratopteris richardii.</title>
        <authorList>
            <person name="Marchant D.B."/>
            <person name="Chen G."/>
            <person name="Jenkins J."/>
            <person name="Shu S."/>
            <person name="Leebens-Mack J."/>
            <person name="Grimwood J."/>
            <person name="Schmutz J."/>
            <person name="Soltis P."/>
            <person name="Soltis D."/>
            <person name="Chen Z.-H."/>
        </authorList>
    </citation>
    <scope>NUCLEOTIDE SEQUENCE</scope>
    <source>
        <strain evidence="2">Whitten #5841</strain>
        <tissue evidence="2">Leaf</tissue>
    </source>
</reference>
<dbReference type="SUPFAM" id="SSF56672">
    <property type="entry name" value="DNA/RNA polymerases"/>
    <property type="match status" value="1"/>
</dbReference>
<proteinExistence type="predicted"/>
<organism evidence="2 3">
    <name type="scientific">Ceratopteris richardii</name>
    <name type="common">Triangle waterfern</name>
    <dbReference type="NCBI Taxonomy" id="49495"/>
    <lineage>
        <taxon>Eukaryota</taxon>
        <taxon>Viridiplantae</taxon>
        <taxon>Streptophyta</taxon>
        <taxon>Embryophyta</taxon>
        <taxon>Tracheophyta</taxon>
        <taxon>Polypodiopsida</taxon>
        <taxon>Polypodiidae</taxon>
        <taxon>Polypodiales</taxon>
        <taxon>Pteridineae</taxon>
        <taxon>Pteridaceae</taxon>
        <taxon>Parkerioideae</taxon>
        <taxon>Ceratopteris</taxon>
    </lineage>
</organism>
<dbReference type="InterPro" id="IPR043502">
    <property type="entry name" value="DNA/RNA_pol_sf"/>
</dbReference>
<dbReference type="CDD" id="cd01650">
    <property type="entry name" value="RT_nLTR_like"/>
    <property type="match status" value="1"/>
</dbReference>
<dbReference type="EMBL" id="CM035438">
    <property type="protein sequence ID" value="KAH7285107.1"/>
    <property type="molecule type" value="Genomic_DNA"/>
</dbReference>
<dbReference type="OrthoDB" id="1938551at2759"/>
<evidence type="ECO:0000313" key="3">
    <source>
        <dbReference type="Proteomes" id="UP000825935"/>
    </source>
</evidence>
<keyword evidence="3" id="KW-1185">Reference proteome</keyword>
<evidence type="ECO:0000313" key="2">
    <source>
        <dbReference type="EMBL" id="KAH7285107.1"/>
    </source>
</evidence>
<feature type="domain" description="Reverse transcriptase" evidence="1">
    <location>
        <begin position="329"/>
        <end position="476"/>
    </location>
</feature>
<dbReference type="InterPro" id="IPR000477">
    <property type="entry name" value="RT_dom"/>
</dbReference>
<sequence>MSRLDRCCYSHVYTLNLASSIWIDATMLLSDHNPLLINFRDLHWESNIPNNLHKIPLRLNHAWLQTSLFKSKVDILIQQVLYLEISTCMKWEFLLAGLQEVIRECGKYFAITLTKAKVEAERMIFCITEKVDSRHLLSETEYMRLCDAYRCLHLIENNAIQSSKVRTTCTEVNDLHANSKCFFDLLRAKHLKDVITALEVDGSTLQDGNSISAICTQHFQNLFAASFKTHDAWFSSLQDALAFTPQVLDSYMADAYEKEITEEEVFKALQSLKNEKAPQIDGITKEFFIAFWPSLKTLVMDVCNEIWGDQKMPYSFKLGKIKLLPKVEVPKRMGDWRPITMMSIIYKIFANIFALRLKLIIHKVVHPSQTMFINRRSIYDNIFLTQILMEHASLSNQQIVGMQIDFEKAFDHIRWDFIVIVLKRLGFKTKFSRLIYILAQDSTSQVEINGTLSNPFPIERSVRQGCPLSPLFYALASSPNIFLRSTSIPSTRKDLKIEKGTVFHHLGYPFGLNASTKDKIEWYLSRVRCKMDLRHVVQWSMHARIRIVQAFLHPYVMYYLLLLDWKKCPSYF</sequence>
<dbReference type="Pfam" id="PF00078">
    <property type="entry name" value="RVT_1"/>
    <property type="match status" value="1"/>
</dbReference>
<protein>
    <recommendedName>
        <fullName evidence="1">Reverse transcriptase domain-containing protein</fullName>
    </recommendedName>
</protein>
<dbReference type="AlphaFoldDB" id="A0A8T2QM64"/>
<dbReference type="PANTHER" id="PTHR31635:SF196">
    <property type="entry name" value="REVERSE TRANSCRIPTASE DOMAIN-CONTAINING PROTEIN-RELATED"/>
    <property type="match status" value="1"/>
</dbReference>
<accession>A0A8T2QM64</accession>
<dbReference type="PANTHER" id="PTHR31635">
    <property type="entry name" value="REVERSE TRANSCRIPTASE DOMAIN-CONTAINING PROTEIN-RELATED"/>
    <property type="match status" value="1"/>
</dbReference>
<dbReference type="Proteomes" id="UP000825935">
    <property type="component" value="Chromosome 33"/>
</dbReference>
<evidence type="ECO:0000259" key="1">
    <source>
        <dbReference type="Pfam" id="PF00078"/>
    </source>
</evidence>
<gene>
    <name evidence="2" type="ORF">KP509_33G013200</name>
</gene>